<dbReference type="SUPFAM" id="SSF57492">
    <property type="entry name" value="Trefoil"/>
    <property type="match status" value="1"/>
</dbReference>
<dbReference type="EMBL" id="CDMY01000783">
    <property type="protein sequence ID" value="CEM33479.1"/>
    <property type="molecule type" value="Genomic_DNA"/>
</dbReference>
<dbReference type="InterPro" id="IPR032812">
    <property type="entry name" value="SbsA_Ig"/>
</dbReference>
<name>A0A0G4GSA2_VITBC</name>
<gene>
    <name evidence="5" type="ORF">Vbra_4595</name>
</gene>
<dbReference type="InterPro" id="IPR044913">
    <property type="entry name" value="P_trefoil_dom_sf"/>
</dbReference>
<dbReference type="InterPro" id="IPR039535">
    <property type="entry name" value="ASST-like"/>
</dbReference>
<dbReference type="STRING" id="1169540.A0A0G4GSA2"/>
<accession>A0A0G4GSA2</accession>
<dbReference type="PROSITE" id="PS51448">
    <property type="entry name" value="P_TREFOIL_2"/>
    <property type="match status" value="1"/>
</dbReference>
<dbReference type="PhylomeDB" id="A0A0G4GSA2"/>
<dbReference type="Pfam" id="PF13205">
    <property type="entry name" value="Big_5"/>
    <property type="match status" value="1"/>
</dbReference>
<dbReference type="CDD" id="cd00111">
    <property type="entry name" value="Trefoil"/>
    <property type="match status" value="1"/>
</dbReference>
<evidence type="ECO:0000256" key="1">
    <source>
        <dbReference type="ARBA" id="ARBA00022729"/>
    </source>
</evidence>
<keyword evidence="2" id="KW-1015">Disulfide bond</keyword>
<dbReference type="InterPro" id="IPR053143">
    <property type="entry name" value="Arylsulfate_ST"/>
</dbReference>
<dbReference type="SMART" id="SM00018">
    <property type="entry name" value="PD"/>
    <property type="match status" value="1"/>
</dbReference>
<dbReference type="PANTHER" id="PTHR35340">
    <property type="entry name" value="PQQ ENZYME REPEAT PROTEIN-RELATED"/>
    <property type="match status" value="1"/>
</dbReference>
<keyword evidence="1" id="KW-0732">Signal</keyword>
<dbReference type="InParanoid" id="A0A0G4GSA2"/>
<proteinExistence type="predicted"/>
<dbReference type="Pfam" id="PF00088">
    <property type="entry name" value="Trefoil"/>
    <property type="match status" value="1"/>
</dbReference>
<evidence type="ECO:0000256" key="2">
    <source>
        <dbReference type="ARBA" id="ARBA00023157"/>
    </source>
</evidence>
<dbReference type="Proteomes" id="UP000041254">
    <property type="component" value="Unassembled WGS sequence"/>
</dbReference>
<comment type="caution">
    <text evidence="3">Lacks conserved residue(s) required for the propagation of feature annotation.</text>
</comment>
<feature type="domain" description="P-type" evidence="4">
    <location>
        <begin position="676"/>
        <end position="725"/>
    </location>
</feature>
<evidence type="ECO:0000313" key="6">
    <source>
        <dbReference type="Proteomes" id="UP000041254"/>
    </source>
</evidence>
<keyword evidence="6" id="KW-1185">Reference proteome</keyword>
<evidence type="ECO:0000313" key="5">
    <source>
        <dbReference type="EMBL" id="CEM33479.1"/>
    </source>
</evidence>
<dbReference type="VEuPathDB" id="CryptoDB:Vbra_4595"/>
<dbReference type="Pfam" id="PF14269">
    <property type="entry name" value="Arylsulfotran_2"/>
    <property type="match status" value="1"/>
</dbReference>
<organism evidence="5 6">
    <name type="scientific">Vitrella brassicaformis (strain CCMP3155)</name>
    <dbReference type="NCBI Taxonomy" id="1169540"/>
    <lineage>
        <taxon>Eukaryota</taxon>
        <taxon>Sar</taxon>
        <taxon>Alveolata</taxon>
        <taxon>Colpodellida</taxon>
        <taxon>Vitrellaceae</taxon>
        <taxon>Vitrella</taxon>
    </lineage>
</organism>
<reference evidence="5 6" key="1">
    <citation type="submission" date="2014-11" db="EMBL/GenBank/DDBJ databases">
        <authorList>
            <person name="Zhu J."/>
            <person name="Qi W."/>
            <person name="Song R."/>
        </authorList>
    </citation>
    <scope>NUCLEOTIDE SEQUENCE [LARGE SCALE GENOMIC DNA]</scope>
</reference>
<evidence type="ECO:0000256" key="3">
    <source>
        <dbReference type="PROSITE-ProRule" id="PRU00779"/>
    </source>
</evidence>
<dbReference type="AlphaFoldDB" id="A0A0G4GSA2"/>
<dbReference type="InterPro" id="IPR000519">
    <property type="entry name" value="P_trefoil_dom"/>
</dbReference>
<dbReference type="OrthoDB" id="5427350at2759"/>
<sequence>MAQEVTSLRKYGKGAKKSSADVSLLDMLESKTPYTYAHPLPGAALISPFTTVAFRTDEPIDGSTAFGKISLKGAKSGDHSKGETVLLSGRTVHFRPAHPLAPGEQVHVNVAEGIKTGSGKSLPAVEWSFHVSWRKLDTYHRVFLPLSVNGSHSSTHSSRANLHLLKKIRSDHFLLGLGAKKHARERQSTRMSIGDEGGQEIEETIVPNPAYRTLPPKYPRAVMRKLGDLSKLSPGYLFTAEIDQDPDEKTMKVIMTDRGDPVFYELGTLPTFAPTHNKQLVIRQSDNAIVVAGNDYRKKARFQAQHGHIINHHEFQMLSNGNSLILIYDPQLVDAKKIRPGVSGATRDTWAVGLIIQEVTPKGHVVFDWRSWDFLPRVWWETNMVVENRVWDLTHGNSLEEAPDGNIIVSMRALWQVTKINRNSGRIMWRLGGVSGNLKVAKDPNGLFSGQHDARLHDGLLTVFDNSVKTGSRTARAVDYKLDGSKATMVSLYDTGIAAFAKGNYRRMPNGNRVICLGLKLPPGVKGERRNPWYLETDDKGRPLVQMQWRRETHSYRVVKGPWQGFPRWQPKAIIDNNNSAGQMRLHFSWNGATEVDRWRVYRGEEKIADLKRTQFEHWVDIPEARNSCQKYQAVAVGRDGRELNRSKVAKSKPCSDEKTKVKKGGGVKRIKSSSPACDVIWRKRENCAADRLTISQNECEARGCCYKGGKGQTVEGLVRCFKSSNI</sequence>
<dbReference type="PANTHER" id="PTHR35340:SF5">
    <property type="entry name" value="ASST-DOMAIN-CONTAINING PROTEIN"/>
    <property type="match status" value="1"/>
</dbReference>
<protein>
    <recommendedName>
        <fullName evidence="4">P-type domain-containing protein</fullName>
    </recommendedName>
</protein>
<evidence type="ECO:0000259" key="4">
    <source>
        <dbReference type="PROSITE" id="PS51448"/>
    </source>
</evidence>
<dbReference type="Gene3D" id="4.10.110.10">
    <property type="entry name" value="Spasmolytic Protein, domain 1"/>
    <property type="match status" value="1"/>
</dbReference>